<dbReference type="InterPro" id="IPR012728">
    <property type="entry name" value="Pls/PosA_C"/>
</dbReference>
<feature type="transmembrane region" description="Helical" evidence="1">
    <location>
        <begin position="900"/>
        <end position="930"/>
    </location>
</feature>
<dbReference type="Pfam" id="PF13193">
    <property type="entry name" value="AMP-binding_C"/>
    <property type="match status" value="1"/>
</dbReference>
<feature type="transmembrane region" description="Helical" evidence="1">
    <location>
        <begin position="660"/>
        <end position="684"/>
    </location>
</feature>
<gene>
    <name evidence="3" type="ORF">HB375_01200</name>
</gene>
<evidence type="ECO:0000259" key="2">
    <source>
        <dbReference type="PROSITE" id="PS50075"/>
    </source>
</evidence>
<keyword evidence="4" id="KW-1185">Reference proteome</keyword>
<dbReference type="InterPro" id="IPR000873">
    <property type="entry name" value="AMP-dep_synth/lig_dom"/>
</dbReference>
<dbReference type="PANTHER" id="PTHR45527:SF1">
    <property type="entry name" value="FATTY ACID SYNTHASE"/>
    <property type="match status" value="1"/>
</dbReference>
<proteinExistence type="predicted"/>
<dbReference type="PROSITE" id="PS50075">
    <property type="entry name" value="CARRIER"/>
    <property type="match status" value="1"/>
</dbReference>
<sequence length="1341" mass="144782">MSNPLRGLNRSEFLRDETLSEIFEATVRSNPHKLAIVDADIRLTYLEVDRRAAAMAEGLVAQGVGPGDVVGLWLPRGSDLLIAQIAIAKSGAAWLPFDSEAPIDRIAICLSDAKAKGILVADGWDNSATGAGVPVHTPVSLSQISAGGFSDARSRGLTPDHPAYVIYTSGSTGTPKGILITHRNICHYLRSSNDLYGVHADDIVLQGCSAAFDLSMEEIWVPYLAGASLWVARQELLADTEALARGMREAGVTVIDTVPTLLAMIGDEVPSLRLVILGGEACPPALAERFVGNGRRVFNSYGPTEATVVACAAELATDDAITIGKPIANYTCYVVDESINLVSPGQQGELLIGGPGIAAGYLGRPELTAEKFIANPFASDGSDPVLYRSGDAVSVDVLGRIVFQGRIDDQVKIRGFRVEPGEIEAVLVSLAGIEQVAVVLRKDDGLDRLVAFLLPREGVEPDLIQLRLLLRERLPPYMVPGHFEIVAEFPRLAASGKIDRKALKLLPLTTPGLALEQDEPETATEAALLAAAKRIFPDQVVPFTADFFLDLGGHSLLAARFVSVVRENPRFASITLQDIYSGRSLRAIAARLDERMRPDAGATNELGFTPPPLLRRALCGLAQAAAMPLILTLMSAPWLCIFIGYTLITGDDASIARDMTVIFGAYLAVNVATTFIAIAAKWLIIGRIKPGRYPLWGVYYYRLWLVQRFLSLVHMKWFQGSPAIRIYLRALGAKIGKDALISEIDASAVDLVEIGDHASIGGKVTISNARVVDNELIIGPVTIGRDVSIGSSCVMENDVVIGEGAELADLTAVSAGETIGAWEAWRGSPAVKVADLDPTHLPAAPEASAARRGWMTAFYITMLVFAPPIALIPIVPAFHLMEQIDLVIHIALKPYIHLNYLYYMPIIALPAAATMIFATVLLIAAIRWIVLPRLRPGVYSVHSGLYARKWLVGLSTEVMLEVLSSLFATVYMRAWYRLMGAKIGKGSEISTNLAGRFDLIDLGDQNFIADDVVLGDEEMRRGWMTLGTVTTGSRVFIGNDAVVPPGYDIASGALIGVKSKPPEGGQVGADETWFGSPPIQLPVRQRFNTAVTDTYEPPKRLKWGRALFEGFNITLPTALFITFATMAMEVLTAPVTEGRWGTALALCVVASVVIAVVQLLVSAAYKWLLMGVYKPTMHPMWSWWALRTEAVAVMYWGMAGKAILDHFRGTPFLPWALRLFGTKTGKGIYMDTTDITEFDCVTIGDYAAINANACLQTHLYEDRLMKVGRIHVGTGVSVGSGSTVLYDTELGHFSTLGPLTLVMKGESIPAHSDWYGSPAQERRRVATVSTAPAEPKALVPA</sequence>
<dbReference type="NCBIfam" id="TIGR01733">
    <property type="entry name" value="AA-adenyl-dom"/>
    <property type="match status" value="1"/>
</dbReference>
<dbReference type="InterPro" id="IPR009081">
    <property type="entry name" value="PP-bd_ACP"/>
</dbReference>
<dbReference type="SUPFAM" id="SSF47336">
    <property type="entry name" value="ACP-like"/>
    <property type="match status" value="1"/>
</dbReference>
<feature type="domain" description="Carrier" evidence="2">
    <location>
        <begin position="519"/>
        <end position="596"/>
    </location>
</feature>
<evidence type="ECO:0000313" key="3">
    <source>
        <dbReference type="EMBL" id="NIX75228.1"/>
    </source>
</evidence>
<feature type="transmembrane region" description="Helical" evidence="1">
    <location>
        <begin position="625"/>
        <end position="648"/>
    </location>
</feature>
<reference evidence="3 4" key="1">
    <citation type="submission" date="2020-03" db="EMBL/GenBank/DDBJ databases">
        <title>The genome sequence of Microvirga sp. c23x22.</title>
        <authorList>
            <person name="Zhang X."/>
        </authorList>
    </citation>
    <scope>NUCLEOTIDE SEQUENCE [LARGE SCALE GENOMIC DNA]</scope>
    <source>
        <strain evidence="4">c23x22</strain>
    </source>
</reference>
<keyword evidence="1" id="KW-1133">Transmembrane helix</keyword>
<dbReference type="InterPro" id="IPR045851">
    <property type="entry name" value="AMP-bd_C_sf"/>
</dbReference>
<dbReference type="Proteomes" id="UP000707352">
    <property type="component" value="Unassembled WGS sequence"/>
</dbReference>
<dbReference type="EMBL" id="JAATJS010000001">
    <property type="protein sequence ID" value="NIX75228.1"/>
    <property type="molecule type" value="Genomic_DNA"/>
</dbReference>
<accession>A0ABX0V6L8</accession>
<dbReference type="PROSITE" id="PS00455">
    <property type="entry name" value="AMP_BINDING"/>
    <property type="match status" value="1"/>
</dbReference>
<dbReference type="Gene3D" id="3.40.50.12780">
    <property type="entry name" value="N-terminal domain of ligase-like"/>
    <property type="match status" value="1"/>
</dbReference>
<dbReference type="InterPro" id="IPR042099">
    <property type="entry name" value="ANL_N_sf"/>
</dbReference>
<dbReference type="InterPro" id="IPR036736">
    <property type="entry name" value="ACP-like_sf"/>
</dbReference>
<dbReference type="Gene3D" id="3.30.300.30">
    <property type="match status" value="1"/>
</dbReference>
<dbReference type="PANTHER" id="PTHR45527">
    <property type="entry name" value="NONRIBOSOMAL PEPTIDE SYNTHETASE"/>
    <property type="match status" value="1"/>
</dbReference>
<dbReference type="InterPro" id="IPR020845">
    <property type="entry name" value="AMP-binding_CS"/>
</dbReference>
<dbReference type="SUPFAM" id="SSF51161">
    <property type="entry name" value="Trimeric LpxA-like enzymes"/>
    <property type="match status" value="3"/>
</dbReference>
<dbReference type="NCBIfam" id="TIGR02353">
    <property type="entry name" value="NRPS_term_dom"/>
    <property type="match status" value="1"/>
</dbReference>
<dbReference type="InterPro" id="IPR025110">
    <property type="entry name" value="AMP-bd_C"/>
</dbReference>
<name>A0ABX0V6L8_9HYPH</name>
<keyword evidence="1" id="KW-0472">Membrane</keyword>
<dbReference type="InterPro" id="IPR010071">
    <property type="entry name" value="AA_adenyl_dom"/>
</dbReference>
<dbReference type="Pfam" id="PF00501">
    <property type="entry name" value="AMP-binding"/>
    <property type="match status" value="1"/>
</dbReference>
<dbReference type="CDD" id="cd05930">
    <property type="entry name" value="A_NRPS"/>
    <property type="match status" value="1"/>
</dbReference>
<evidence type="ECO:0000256" key="1">
    <source>
        <dbReference type="SAM" id="Phobius"/>
    </source>
</evidence>
<dbReference type="InterPro" id="IPR011004">
    <property type="entry name" value="Trimer_LpxA-like_sf"/>
</dbReference>
<protein>
    <submittedName>
        <fullName evidence="3">Amino acid adenylation domain-containing protein</fullName>
    </submittedName>
</protein>
<feature type="transmembrane region" description="Helical" evidence="1">
    <location>
        <begin position="950"/>
        <end position="972"/>
    </location>
</feature>
<organism evidence="3 4">
    <name type="scientific">Microvirga terricola</name>
    <dbReference type="NCBI Taxonomy" id="2719797"/>
    <lineage>
        <taxon>Bacteria</taxon>
        <taxon>Pseudomonadati</taxon>
        <taxon>Pseudomonadota</taxon>
        <taxon>Alphaproteobacteria</taxon>
        <taxon>Hyphomicrobiales</taxon>
        <taxon>Methylobacteriaceae</taxon>
        <taxon>Microvirga</taxon>
    </lineage>
</organism>
<feature type="transmembrane region" description="Helical" evidence="1">
    <location>
        <begin position="1143"/>
        <end position="1168"/>
    </location>
</feature>
<dbReference type="Gene3D" id="1.10.1200.10">
    <property type="entry name" value="ACP-like"/>
    <property type="match status" value="1"/>
</dbReference>
<comment type="caution">
    <text evidence="3">The sequence shown here is derived from an EMBL/GenBank/DDBJ whole genome shotgun (WGS) entry which is preliminary data.</text>
</comment>
<feature type="transmembrane region" description="Helical" evidence="1">
    <location>
        <begin position="857"/>
        <end position="880"/>
    </location>
</feature>
<evidence type="ECO:0000313" key="4">
    <source>
        <dbReference type="Proteomes" id="UP000707352"/>
    </source>
</evidence>
<feature type="transmembrane region" description="Helical" evidence="1">
    <location>
        <begin position="1113"/>
        <end position="1131"/>
    </location>
</feature>
<dbReference type="Gene3D" id="2.160.10.10">
    <property type="entry name" value="Hexapeptide repeat proteins"/>
    <property type="match status" value="3"/>
</dbReference>
<dbReference type="SUPFAM" id="SSF56801">
    <property type="entry name" value="Acetyl-CoA synthetase-like"/>
    <property type="match status" value="1"/>
</dbReference>
<keyword evidence="1" id="KW-0812">Transmembrane</keyword>
<dbReference type="RefSeq" id="WP_167671125.1">
    <property type="nucleotide sequence ID" value="NZ_JAATJS010000001.1"/>
</dbReference>